<name>A0A1T5FNW7_9SPHN</name>
<gene>
    <name evidence="4" type="ORF">SAMN06295920_11097</name>
</gene>
<dbReference type="EMBL" id="FUYM01000010">
    <property type="protein sequence ID" value="SKB97869.1"/>
    <property type="molecule type" value="Genomic_DNA"/>
</dbReference>
<dbReference type="GO" id="GO:0019752">
    <property type="term" value="P:carboxylic acid metabolic process"/>
    <property type="evidence" value="ECO:0007669"/>
    <property type="project" value="UniProtKB-ARBA"/>
</dbReference>
<evidence type="ECO:0000259" key="3">
    <source>
        <dbReference type="Pfam" id="PF01557"/>
    </source>
</evidence>
<dbReference type="InterPro" id="IPR011234">
    <property type="entry name" value="Fumarylacetoacetase-like_C"/>
</dbReference>
<keyword evidence="2" id="KW-0479">Metal-binding</keyword>
<dbReference type="GO" id="GO:0046872">
    <property type="term" value="F:metal ion binding"/>
    <property type="evidence" value="ECO:0007669"/>
    <property type="project" value="UniProtKB-KW"/>
</dbReference>
<dbReference type="InterPro" id="IPR036663">
    <property type="entry name" value="Fumarylacetoacetase_C_sf"/>
</dbReference>
<dbReference type="InterPro" id="IPR051121">
    <property type="entry name" value="FAH"/>
</dbReference>
<reference evidence="5" key="1">
    <citation type="submission" date="2017-02" db="EMBL/GenBank/DDBJ databases">
        <authorList>
            <person name="Varghese N."/>
            <person name="Submissions S."/>
        </authorList>
    </citation>
    <scope>NUCLEOTIDE SEQUENCE [LARGE SCALE GENOMIC DNA]</scope>
    <source>
        <strain evidence="5">UM2</strain>
    </source>
</reference>
<dbReference type="GO" id="GO:0016853">
    <property type="term" value="F:isomerase activity"/>
    <property type="evidence" value="ECO:0007669"/>
    <property type="project" value="UniProtKB-ARBA"/>
</dbReference>
<dbReference type="SUPFAM" id="SSF56529">
    <property type="entry name" value="FAH"/>
    <property type="match status" value="1"/>
</dbReference>
<sequence length="285" mass="30078">MKFLSYRAAGGVGVALDVQGEYLGLAEGDAAFPGAIDRLLRGGEAALRDAGEVLRKQGARIDPSAVEWLLPFNPGRIFCIGLNYADHARETGQAIPEQPTIFSRFGSSIVGPEAPIILPRVSSHLDFEAELAVVIGKPGRHIAIGDALDHVAGYSCFNDGSIRDYQLRTPQWTIGKNFDRSGSLGPALVTADALPAGASGLAIRTRLNGEEVQSSSTAELIFGVPRLIATLSEAVELQPGDVIATGTPSGVGLARKPPLWMKDGDVCEVEIEAIGTLRNVIRAEA</sequence>
<comment type="similarity">
    <text evidence="1">Belongs to the FAH family.</text>
</comment>
<protein>
    <submittedName>
        <fullName evidence="4">2-keto-4-pentenoate hydratase/2-oxohepta-3-ene-1,7-dioic acid hydratase (Catechol pathway)</fullName>
    </submittedName>
</protein>
<evidence type="ECO:0000313" key="4">
    <source>
        <dbReference type="EMBL" id="SKB97869.1"/>
    </source>
</evidence>
<evidence type="ECO:0000313" key="5">
    <source>
        <dbReference type="Proteomes" id="UP000189818"/>
    </source>
</evidence>
<dbReference type="PANTHER" id="PTHR42796">
    <property type="entry name" value="FUMARYLACETOACETATE HYDROLASE DOMAIN-CONTAINING PROTEIN 2A-RELATED"/>
    <property type="match status" value="1"/>
</dbReference>
<keyword evidence="5" id="KW-1185">Reference proteome</keyword>
<dbReference type="STRING" id="439228.SAMN06295920_11097"/>
<dbReference type="Gene3D" id="3.90.850.10">
    <property type="entry name" value="Fumarylacetoacetase-like, C-terminal domain"/>
    <property type="match status" value="1"/>
</dbReference>
<accession>A0A1T5FNW7</accession>
<dbReference type="Proteomes" id="UP000189818">
    <property type="component" value="Unassembled WGS sequence"/>
</dbReference>
<evidence type="ECO:0000256" key="2">
    <source>
        <dbReference type="ARBA" id="ARBA00022723"/>
    </source>
</evidence>
<dbReference type="PANTHER" id="PTHR42796:SF4">
    <property type="entry name" value="FUMARYLACETOACETATE HYDROLASE DOMAIN-CONTAINING PROTEIN 2A"/>
    <property type="match status" value="1"/>
</dbReference>
<organism evidence="4 5">
    <name type="scientific">Rhizorhabdus histidinilytica</name>
    <dbReference type="NCBI Taxonomy" id="439228"/>
    <lineage>
        <taxon>Bacteria</taxon>
        <taxon>Pseudomonadati</taxon>
        <taxon>Pseudomonadota</taxon>
        <taxon>Alphaproteobacteria</taxon>
        <taxon>Sphingomonadales</taxon>
        <taxon>Sphingomonadaceae</taxon>
        <taxon>Rhizorhabdus</taxon>
    </lineage>
</organism>
<proteinExistence type="inferred from homology"/>
<dbReference type="Pfam" id="PF01557">
    <property type="entry name" value="FAA_hydrolase"/>
    <property type="match status" value="1"/>
</dbReference>
<dbReference type="FunFam" id="3.90.850.10:FF:000002">
    <property type="entry name" value="2-hydroxyhepta-2,4-diene-1,7-dioate isomerase"/>
    <property type="match status" value="1"/>
</dbReference>
<dbReference type="AlphaFoldDB" id="A0A1T5FNW7"/>
<feature type="domain" description="Fumarylacetoacetase-like C-terminal" evidence="3">
    <location>
        <begin position="77"/>
        <end position="281"/>
    </location>
</feature>
<dbReference type="RefSeq" id="WP_079649899.1">
    <property type="nucleotide sequence ID" value="NZ_FUYM01000010.1"/>
</dbReference>
<evidence type="ECO:0000256" key="1">
    <source>
        <dbReference type="ARBA" id="ARBA00010211"/>
    </source>
</evidence>
<dbReference type="OrthoDB" id="5197601at2"/>